<organism evidence="2 3">
    <name type="scientific">Pseudoalteromonas phenolica</name>
    <dbReference type="NCBI Taxonomy" id="161398"/>
    <lineage>
        <taxon>Bacteria</taxon>
        <taxon>Pseudomonadati</taxon>
        <taxon>Pseudomonadota</taxon>
        <taxon>Gammaproteobacteria</taxon>
        <taxon>Alteromonadales</taxon>
        <taxon>Pseudoalteromonadaceae</taxon>
        <taxon>Pseudoalteromonas</taxon>
    </lineage>
</organism>
<gene>
    <name evidence="2" type="ORF">C1E24_00025</name>
</gene>
<sequence length="155" mass="17387">MAKYNHYIQTGELQHAPGLYHPQVMLVSDKRVPNVVTEAQLYSQIEVFLDSLKKRGVSKVNWQKVDIHLLSNNMALASNVAIRYNKQGEVVDRVGASYTLSKHDKGWRIAAFSVHPVDNAFVFNSIVASEDGKLEQIACCTGKCKTLMFCTVLFL</sequence>
<evidence type="ECO:0000313" key="3">
    <source>
        <dbReference type="Proteomes" id="UP000309186"/>
    </source>
</evidence>
<dbReference type="OrthoDB" id="6333747at2"/>
<feature type="domain" description="DUF6841" evidence="1">
    <location>
        <begin position="24"/>
        <end position="116"/>
    </location>
</feature>
<dbReference type="EMBL" id="PPSW01000001">
    <property type="protein sequence ID" value="TLX48932.1"/>
    <property type="molecule type" value="Genomic_DNA"/>
</dbReference>
<reference evidence="2 3" key="1">
    <citation type="submission" date="2018-01" db="EMBL/GenBank/DDBJ databases">
        <title>Co-occurrence of chitin degradation, pigmentation and bioactivity in marine Pseudoalteromonas.</title>
        <authorList>
            <person name="Paulsen S."/>
            <person name="Gram L."/>
            <person name="Machado H."/>
        </authorList>
    </citation>
    <scope>NUCLEOTIDE SEQUENCE [LARGE SCALE GENOMIC DNA]</scope>
    <source>
        <strain evidence="2 3">S3663</strain>
    </source>
</reference>
<dbReference type="RefSeq" id="WP_138477590.1">
    <property type="nucleotide sequence ID" value="NZ_PPSW01000001.1"/>
</dbReference>
<dbReference type="AlphaFoldDB" id="A0A5R9Q880"/>
<comment type="caution">
    <text evidence="2">The sequence shown here is derived from an EMBL/GenBank/DDBJ whole genome shotgun (WGS) entry which is preliminary data.</text>
</comment>
<protein>
    <recommendedName>
        <fullName evidence="1">DUF6841 domain-containing protein</fullName>
    </recommendedName>
</protein>
<dbReference type="InterPro" id="IPR049219">
    <property type="entry name" value="DUF6841"/>
</dbReference>
<dbReference type="Gene3D" id="3.10.450.50">
    <property type="match status" value="1"/>
</dbReference>
<dbReference type="Pfam" id="PF20795">
    <property type="entry name" value="DUF6841"/>
    <property type="match status" value="1"/>
</dbReference>
<dbReference type="Proteomes" id="UP000309186">
    <property type="component" value="Unassembled WGS sequence"/>
</dbReference>
<proteinExistence type="predicted"/>
<evidence type="ECO:0000313" key="2">
    <source>
        <dbReference type="EMBL" id="TLX48932.1"/>
    </source>
</evidence>
<accession>A0A5R9Q880</accession>
<evidence type="ECO:0000259" key="1">
    <source>
        <dbReference type="Pfam" id="PF20795"/>
    </source>
</evidence>
<name>A0A5R9Q880_9GAMM</name>